<evidence type="ECO:0000313" key="1">
    <source>
        <dbReference type="EnsemblMetazoa" id="XP_008188340.1"/>
    </source>
</evidence>
<organism evidence="1 2">
    <name type="scientific">Acyrthosiphon pisum</name>
    <name type="common">Pea aphid</name>
    <dbReference type="NCBI Taxonomy" id="7029"/>
    <lineage>
        <taxon>Eukaryota</taxon>
        <taxon>Metazoa</taxon>
        <taxon>Ecdysozoa</taxon>
        <taxon>Arthropoda</taxon>
        <taxon>Hexapoda</taxon>
        <taxon>Insecta</taxon>
        <taxon>Pterygota</taxon>
        <taxon>Neoptera</taxon>
        <taxon>Paraneoptera</taxon>
        <taxon>Hemiptera</taxon>
        <taxon>Sternorrhyncha</taxon>
        <taxon>Aphidomorpha</taxon>
        <taxon>Aphidoidea</taxon>
        <taxon>Aphididae</taxon>
        <taxon>Macrosiphini</taxon>
        <taxon>Acyrthosiphon</taxon>
    </lineage>
</organism>
<dbReference type="InterPro" id="IPR036691">
    <property type="entry name" value="Endo/exonu/phosph_ase_sf"/>
</dbReference>
<dbReference type="Gene3D" id="3.60.10.10">
    <property type="entry name" value="Endonuclease/exonuclease/phosphatase"/>
    <property type="match status" value="1"/>
</dbReference>
<evidence type="ECO:0008006" key="3">
    <source>
        <dbReference type="Google" id="ProtNLM"/>
    </source>
</evidence>
<accession>A0A8R2BA04</accession>
<reference evidence="1" key="2">
    <citation type="submission" date="2022-06" db="UniProtKB">
        <authorList>
            <consortium name="EnsemblMetazoa"/>
        </authorList>
    </citation>
    <scope>IDENTIFICATION</scope>
</reference>
<dbReference type="EnsemblMetazoa" id="XM_008190118.1">
    <property type="protein sequence ID" value="XP_008188340.1"/>
    <property type="gene ID" value="LOC103310797"/>
</dbReference>
<evidence type="ECO:0000313" key="2">
    <source>
        <dbReference type="Proteomes" id="UP000007819"/>
    </source>
</evidence>
<dbReference type="OrthoDB" id="5828726at2759"/>
<dbReference type="RefSeq" id="XP_008188340.1">
    <property type="nucleotide sequence ID" value="XM_008190118.1"/>
</dbReference>
<reference evidence="2" key="1">
    <citation type="submission" date="2010-06" db="EMBL/GenBank/DDBJ databases">
        <authorList>
            <person name="Jiang H."/>
            <person name="Abraham K."/>
            <person name="Ali S."/>
            <person name="Alsbrooks S.L."/>
            <person name="Anim B.N."/>
            <person name="Anosike U.S."/>
            <person name="Attaway T."/>
            <person name="Bandaranaike D.P."/>
            <person name="Battles P.K."/>
            <person name="Bell S.N."/>
            <person name="Bell A.V."/>
            <person name="Beltran B."/>
            <person name="Bickham C."/>
            <person name="Bustamante Y."/>
            <person name="Caleb T."/>
            <person name="Canada A."/>
            <person name="Cardenas V."/>
            <person name="Carter K."/>
            <person name="Chacko J."/>
            <person name="Chandrabose M.N."/>
            <person name="Chavez D."/>
            <person name="Chavez A."/>
            <person name="Chen L."/>
            <person name="Chu H.-S."/>
            <person name="Claassen K.J."/>
            <person name="Cockrell R."/>
            <person name="Collins M."/>
            <person name="Cooper J.A."/>
            <person name="Cree A."/>
            <person name="Curry S.M."/>
            <person name="Da Y."/>
            <person name="Dao M.D."/>
            <person name="Das B."/>
            <person name="Davila M.-L."/>
            <person name="Davy-Carroll L."/>
            <person name="Denson S."/>
            <person name="Dinh H."/>
            <person name="Ebong V.E."/>
            <person name="Edwards J.R."/>
            <person name="Egan A."/>
            <person name="El-Daye J."/>
            <person name="Escobedo L."/>
            <person name="Fernandez S."/>
            <person name="Fernando P.R."/>
            <person name="Flagg N."/>
            <person name="Forbes L.D."/>
            <person name="Fowler R.G."/>
            <person name="Fu Q."/>
            <person name="Gabisi R.A."/>
            <person name="Ganer J."/>
            <person name="Garbino Pronczuk A."/>
            <person name="Garcia R.M."/>
            <person name="Garner T."/>
            <person name="Garrett T.E."/>
            <person name="Gonzalez D.A."/>
            <person name="Hamid H."/>
            <person name="Hawkins E.S."/>
            <person name="Hirani K."/>
            <person name="Hogues M.E."/>
            <person name="Hollins B."/>
            <person name="Hsiao C.-H."/>
            <person name="Jabil R."/>
            <person name="James M.L."/>
            <person name="Jhangiani S.N."/>
            <person name="Johnson B."/>
            <person name="Johnson Q."/>
            <person name="Joshi V."/>
            <person name="Kalu J.B."/>
            <person name="Kam C."/>
            <person name="Kashfia A."/>
            <person name="Keebler J."/>
            <person name="Kisamo H."/>
            <person name="Kovar C.L."/>
            <person name="Lago L.A."/>
            <person name="Lai C.-Y."/>
            <person name="Laidlaw J."/>
            <person name="Lara F."/>
            <person name="Le T.-K."/>
            <person name="Lee S.L."/>
            <person name="Legall F.H."/>
            <person name="Lemon S.J."/>
            <person name="Lewis L.R."/>
            <person name="Li B."/>
            <person name="Liu Y."/>
            <person name="Liu Y.-S."/>
            <person name="Lopez J."/>
            <person name="Lozado R.J."/>
            <person name="Lu J."/>
            <person name="Madu R.C."/>
            <person name="Maheshwari M."/>
            <person name="Maheshwari R."/>
            <person name="Malloy K."/>
            <person name="Martinez E."/>
            <person name="Mathew T."/>
            <person name="Mercado I.C."/>
            <person name="Mercado C."/>
            <person name="Meyer B."/>
            <person name="Montgomery K."/>
            <person name="Morgan M.B."/>
            <person name="Munidasa M."/>
            <person name="Nazareth L.V."/>
            <person name="Nelson J."/>
            <person name="Ng B.M."/>
            <person name="Nguyen N.B."/>
            <person name="Nguyen P.Q."/>
            <person name="Nguyen T."/>
            <person name="Obregon M."/>
            <person name="Okwuonu G.O."/>
            <person name="Onwere C.G."/>
            <person name="Orozco G."/>
            <person name="Parra A."/>
            <person name="Patel S."/>
            <person name="Patil S."/>
            <person name="Perez A."/>
            <person name="Perez Y."/>
            <person name="Pham C."/>
            <person name="Primus E.L."/>
            <person name="Pu L.-L."/>
            <person name="Puazo M."/>
            <person name="Qin X."/>
            <person name="Quiroz J.B."/>
            <person name="Reese J."/>
            <person name="Richards S."/>
            <person name="Rives C.M."/>
            <person name="Robberts R."/>
            <person name="Ruiz S.J."/>
            <person name="Ruiz M.J."/>
            <person name="Santibanez J."/>
            <person name="Schneider B.W."/>
            <person name="Sisson I."/>
            <person name="Smith M."/>
            <person name="Sodergren E."/>
            <person name="Song X.-Z."/>
            <person name="Song B.B."/>
            <person name="Summersgill H."/>
            <person name="Thelus R."/>
            <person name="Thornton R.D."/>
            <person name="Trejos Z.Y."/>
            <person name="Usmani K."/>
            <person name="Vattathil S."/>
            <person name="Villasana D."/>
            <person name="Walker D.L."/>
            <person name="Wang S."/>
            <person name="Wang K."/>
            <person name="White C.S."/>
            <person name="Williams A.C."/>
            <person name="Williamson J."/>
            <person name="Wilson K."/>
            <person name="Woghiren I.O."/>
            <person name="Woodworth J.R."/>
            <person name="Worley K.C."/>
            <person name="Wright R.A."/>
            <person name="Wu W."/>
            <person name="Young L."/>
            <person name="Zhang L."/>
            <person name="Zhang J."/>
            <person name="Zhu Y."/>
            <person name="Muzny D.M."/>
            <person name="Weinstock G."/>
            <person name="Gibbs R.A."/>
        </authorList>
    </citation>
    <scope>NUCLEOTIDE SEQUENCE [LARGE SCALE GENOMIC DNA]</scope>
    <source>
        <strain evidence="2">LSR1</strain>
    </source>
</reference>
<name>A0A8R2BA04_ACYPI</name>
<dbReference type="Proteomes" id="UP000007819">
    <property type="component" value="Unassembled WGS sequence"/>
</dbReference>
<proteinExistence type="predicted"/>
<dbReference type="SUPFAM" id="SSF56219">
    <property type="entry name" value="DNase I-like"/>
    <property type="match status" value="1"/>
</dbReference>
<dbReference type="AlphaFoldDB" id="A0A8R2BA04"/>
<keyword evidence="2" id="KW-1185">Reference proteome</keyword>
<dbReference type="GeneID" id="103310797"/>
<sequence>MYKNSYEVFERTFDLLPKNCIKVTVEDFNAQIGKEAPFRPTIGHGSLQNTSNDNGMKLIDFSMAKNLIISSTYFPRKNIHKQTWTSPDGKTKSQIDHVVIDKRYQTCIKNFRTYSCADGDSDHYLVFARFVLTLSVNWRNKKQFNKAVKLDGDKLKNSNEIRAYRARVT</sequence>
<protein>
    <recommendedName>
        <fullName evidence="3">Craniofacial development protein 2-like</fullName>
    </recommendedName>
</protein>
<dbReference type="KEGG" id="api:103310797"/>